<sequence>MRRMHTASEAETVITFIIWSVATGHDPWVRCFLALKDNFSTGVRTSFDSSTVSFGKLFGKFALVLCGVIAL</sequence>
<organism evidence="1 2">
    <name type="scientific">Candidatus Accumulibacter phosphatis</name>
    <dbReference type="NCBI Taxonomy" id="327160"/>
    <lineage>
        <taxon>Bacteria</taxon>
        <taxon>Pseudomonadati</taxon>
        <taxon>Pseudomonadota</taxon>
        <taxon>Betaproteobacteria</taxon>
        <taxon>Candidatus Accumulibacter</taxon>
    </lineage>
</organism>
<protein>
    <submittedName>
        <fullName evidence="1">Uncharacterized protein</fullName>
    </submittedName>
</protein>
<accession>A0A6A7RQC2</accession>
<comment type="caution">
    <text evidence="1">The sequence shown here is derived from an EMBL/GenBank/DDBJ whole genome shotgun (WGS) entry which is preliminary data.</text>
</comment>
<dbReference type="AlphaFoldDB" id="A0A6A7RQC2"/>
<evidence type="ECO:0000313" key="1">
    <source>
        <dbReference type="EMBL" id="MQM29757.1"/>
    </source>
</evidence>
<gene>
    <name evidence="1" type="ORF">CRU78_04080</name>
</gene>
<name>A0A6A7RQC2_9PROT</name>
<dbReference type="EMBL" id="PDHS01000084">
    <property type="protein sequence ID" value="MQM29757.1"/>
    <property type="molecule type" value="Genomic_DNA"/>
</dbReference>
<reference evidence="1 2" key="1">
    <citation type="submission" date="2017-09" db="EMBL/GenBank/DDBJ databases">
        <title>Metagenomic Analysis Reveals Denitrifying Candidatus Accumulibacter and Flanking Population as a Source of N2O.</title>
        <authorList>
            <person name="Gao H."/>
            <person name="Mao Y."/>
            <person name="Zhao X."/>
            <person name="Liu W.-T."/>
            <person name="Zhang T."/>
            <person name="Wells G."/>
        </authorList>
    </citation>
    <scope>NUCLEOTIDE SEQUENCE [LARGE SCALE GENOMIC DNA]</scope>
    <source>
        <strain evidence="1">CANDO_2_IC</strain>
    </source>
</reference>
<dbReference type="Proteomes" id="UP000342300">
    <property type="component" value="Unassembled WGS sequence"/>
</dbReference>
<proteinExistence type="predicted"/>
<evidence type="ECO:0000313" key="2">
    <source>
        <dbReference type="Proteomes" id="UP000342300"/>
    </source>
</evidence>